<dbReference type="Gene3D" id="3.40.50.720">
    <property type="entry name" value="NAD(P)-binding Rossmann-like Domain"/>
    <property type="match status" value="1"/>
</dbReference>
<dbReference type="Gene3D" id="1.10.287.70">
    <property type="match status" value="1"/>
</dbReference>
<dbReference type="EMBL" id="CP042344">
    <property type="protein sequence ID" value="QEA13620.1"/>
    <property type="molecule type" value="Genomic_DNA"/>
</dbReference>
<dbReference type="PANTHER" id="PTHR43833:SF11">
    <property type="entry name" value="VOLTAGE-GATED POTASSIUM CHANNEL KCH"/>
    <property type="match status" value="1"/>
</dbReference>
<dbReference type="PROSITE" id="PS51201">
    <property type="entry name" value="RCK_N"/>
    <property type="match status" value="1"/>
</dbReference>
<evidence type="ECO:0000313" key="4">
    <source>
        <dbReference type="EMBL" id="QEA13620.1"/>
    </source>
</evidence>
<feature type="transmembrane region" description="Helical" evidence="2">
    <location>
        <begin position="157"/>
        <end position="177"/>
    </location>
</feature>
<dbReference type="KEGG" id="cof:FOZ74_11600"/>
<dbReference type="AlphaFoldDB" id="A0A5B8RVU9"/>
<feature type="transmembrane region" description="Helical" evidence="2">
    <location>
        <begin position="103"/>
        <end position="121"/>
    </location>
</feature>
<dbReference type="SUPFAM" id="SSF81324">
    <property type="entry name" value="Voltage-gated potassium channels"/>
    <property type="match status" value="1"/>
</dbReference>
<dbReference type="PRINTS" id="PR01463">
    <property type="entry name" value="EAGCHANLFMLY"/>
</dbReference>
<keyword evidence="2" id="KW-0472">Membrane</keyword>
<dbReference type="InterPro" id="IPR003148">
    <property type="entry name" value="RCK_N"/>
</dbReference>
<dbReference type="PANTHER" id="PTHR43833">
    <property type="entry name" value="POTASSIUM CHANNEL PROTEIN 2-RELATED-RELATED"/>
    <property type="match status" value="1"/>
</dbReference>
<dbReference type="Pfam" id="PF07885">
    <property type="entry name" value="Ion_trans_2"/>
    <property type="match status" value="1"/>
</dbReference>
<keyword evidence="2" id="KW-0812">Transmembrane</keyword>
<feature type="transmembrane region" description="Helical" evidence="2">
    <location>
        <begin position="76"/>
        <end position="98"/>
    </location>
</feature>
<dbReference type="GO" id="GO:0005249">
    <property type="term" value="F:voltage-gated potassium channel activity"/>
    <property type="evidence" value="ECO:0007669"/>
    <property type="project" value="InterPro"/>
</dbReference>
<gene>
    <name evidence="4" type="ORF">FOZ74_11600</name>
</gene>
<feature type="domain" description="RCK N-terminal" evidence="3">
    <location>
        <begin position="260"/>
        <end position="373"/>
    </location>
</feature>
<dbReference type="InterPro" id="IPR050721">
    <property type="entry name" value="Trk_Ktr_HKT_K-transport"/>
</dbReference>
<dbReference type="InterPro" id="IPR003938">
    <property type="entry name" value="K_chnl_volt-dep_EAG/ELK/ERG"/>
</dbReference>
<dbReference type="RefSeq" id="WP_146913210.1">
    <property type="nucleotide sequence ID" value="NZ_CP042344.1"/>
</dbReference>
<sequence>MPLTAGWQQRLVLLSGVQRLRIAAQRLHRLVRGPLWFPHVPLALALGLGGLWLLQVDLGTRWQPFVRGLLAGHPQITPSLLPPLLIGSGMLTMALGLLLRSRVAWVMALLLAATAAVSMLFGTHSNGHLLLGYFLLLLALLSAAWRQFDHASVTASTLFALTSVVMLVLYATFGNYYLGAEFKPPITDLVSALYFAMVTMTTVGYGDIAPHTSEAKLFTVSVIVLGVAVFATSLTAVIAPMVSHSLQRIVNRKGGRMKREHHFVVIGNTPLAVNTWHELARRGQSVTRLLRQAPAEAPGEADLVVGDPGSVEVLREAGAHQATAVMAMMDDDSENAFVVLAVRELGGPARTVAAVNDAAHLARVKLVQPDVVIAPQILGGELAAMLMCGEEVKADFVMQRVFQKSAAAPRGEGV</sequence>
<organism evidence="4 5">
    <name type="scientific">Comamonas flocculans</name>
    <dbReference type="NCBI Taxonomy" id="2597701"/>
    <lineage>
        <taxon>Bacteria</taxon>
        <taxon>Pseudomonadati</taxon>
        <taxon>Pseudomonadota</taxon>
        <taxon>Betaproteobacteria</taxon>
        <taxon>Burkholderiales</taxon>
        <taxon>Comamonadaceae</taxon>
        <taxon>Comamonas</taxon>
    </lineage>
</organism>
<dbReference type="InterPro" id="IPR013099">
    <property type="entry name" value="K_chnl_dom"/>
</dbReference>
<evidence type="ECO:0000259" key="3">
    <source>
        <dbReference type="PROSITE" id="PS51201"/>
    </source>
</evidence>
<feature type="transmembrane region" description="Helical" evidence="2">
    <location>
        <begin position="127"/>
        <end position="145"/>
    </location>
</feature>
<dbReference type="OrthoDB" id="9799090at2"/>
<protein>
    <submittedName>
        <fullName evidence="4">Potassium transporter</fullName>
    </submittedName>
</protein>
<accession>A0A5B8RVU9</accession>
<evidence type="ECO:0000256" key="1">
    <source>
        <dbReference type="ARBA" id="ARBA00004651"/>
    </source>
</evidence>
<evidence type="ECO:0000256" key="2">
    <source>
        <dbReference type="SAM" id="Phobius"/>
    </source>
</evidence>
<dbReference type="Proteomes" id="UP000321199">
    <property type="component" value="Chromosome"/>
</dbReference>
<dbReference type="GO" id="GO:0005886">
    <property type="term" value="C:plasma membrane"/>
    <property type="evidence" value="ECO:0007669"/>
    <property type="project" value="UniProtKB-SubCell"/>
</dbReference>
<dbReference type="SUPFAM" id="SSF51735">
    <property type="entry name" value="NAD(P)-binding Rossmann-fold domains"/>
    <property type="match status" value="1"/>
</dbReference>
<dbReference type="Pfam" id="PF02254">
    <property type="entry name" value="TrkA_N"/>
    <property type="match status" value="1"/>
</dbReference>
<proteinExistence type="predicted"/>
<keyword evidence="5" id="KW-1185">Reference proteome</keyword>
<name>A0A5B8RVU9_9BURK</name>
<feature type="transmembrane region" description="Helical" evidence="2">
    <location>
        <begin position="217"/>
        <end position="242"/>
    </location>
</feature>
<reference evidence="4 5" key="1">
    <citation type="submission" date="2019-07" db="EMBL/GenBank/DDBJ databases">
        <title>Complete genome sequence of Comamonas sp. NLF 7-7 isolated from livestock.</title>
        <authorList>
            <person name="Kim D.H."/>
            <person name="Kim J.G."/>
        </authorList>
    </citation>
    <scope>NUCLEOTIDE SEQUENCE [LARGE SCALE GENOMIC DNA]</scope>
    <source>
        <strain evidence="4 5">NLF 7-7</strain>
    </source>
</reference>
<dbReference type="InterPro" id="IPR036291">
    <property type="entry name" value="NAD(P)-bd_dom_sf"/>
</dbReference>
<feature type="transmembrane region" description="Helical" evidence="2">
    <location>
        <begin position="35"/>
        <end position="56"/>
    </location>
</feature>
<evidence type="ECO:0000313" key="5">
    <source>
        <dbReference type="Proteomes" id="UP000321199"/>
    </source>
</evidence>
<comment type="subcellular location">
    <subcellularLocation>
        <location evidence="1">Cell membrane</location>
        <topology evidence="1">Multi-pass membrane protein</topology>
    </subcellularLocation>
</comment>
<keyword evidence="2" id="KW-1133">Transmembrane helix</keyword>
<feature type="transmembrane region" description="Helical" evidence="2">
    <location>
        <begin position="189"/>
        <end position="205"/>
    </location>
</feature>